<feature type="non-terminal residue" evidence="1">
    <location>
        <position position="35"/>
    </location>
</feature>
<protein>
    <submittedName>
        <fullName evidence="1">Uncharacterized protein</fullName>
    </submittedName>
</protein>
<accession>A0A0F9BWN5</accession>
<reference evidence="1" key="1">
    <citation type="journal article" date="2015" name="Nature">
        <title>Complex archaea that bridge the gap between prokaryotes and eukaryotes.</title>
        <authorList>
            <person name="Spang A."/>
            <person name="Saw J.H."/>
            <person name="Jorgensen S.L."/>
            <person name="Zaremba-Niedzwiedzka K."/>
            <person name="Martijn J."/>
            <person name="Lind A.E."/>
            <person name="van Eijk R."/>
            <person name="Schleper C."/>
            <person name="Guy L."/>
            <person name="Ettema T.J."/>
        </authorList>
    </citation>
    <scope>NUCLEOTIDE SEQUENCE</scope>
</reference>
<dbReference type="AlphaFoldDB" id="A0A0F9BWN5"/>
<organism evidence="1">
    <name type="scientific">marine sediment metagenome</name>
    <dbReference type="NCBI Taxonomy" id="412755"/>
    <lineage>
        <taxon>unclassified sequences</taxon>
        <taxon>metagenomes</taxon>
        <taxon>ecological metagenomes</taxon>
    </lineage>
</organism>
<dbReference type="EMBL" id="LAZR01035883">
    <property type="protein sequence ID" value="KKL26309.1"/>
    <property type="molecule type" value="Genomic_DNA"/>
</dbReference>
<sequence>MRDKWLITIVSLASILGLFSALGSPKPASASDPEK</sequence>
<proteinExistence type="predicted"/>
<evidence type="ECO:0000313" key="1">
    <source>
        <dbReference type="EMBL" id="KKL26309.1"/>
    </source>
</evidence>
<comment type="caution">
    <text evidence="1">The sequence shown here is derived from an EMBL/GenBank/DDBJ whole genome shotgun (WGS) entry which is preliminary data.</text>
</comment>
<name>A0A0F9BWN5_9ZZZZ</name>
<gene>
    <name evidence="1" type="ORF">LCGC14_2396620</name>
</gene>